<evidence type="ECO:0000313" key="3">
    <source>
        <dbReference type="Proteomes" id="UP001197247"/>
    </source>
</evidence>
<name>A0ABS5TM81_9ACTN</name>
<dbReference type="InterPro" id="IPR050229">
    <property type="entry name" value="GlpE_sulfurtransferase"/>
</dbReference>
<feature type="domain" description="Rhodanese" evidence="1">
    <location>
        <begin position="121"/>
        <end position="229"/>
    </location>
</feature>
<dbReference type="EMBL" id="JAHBAY010000011">
    <property type="protein sequence ID" value="MBT0772192.1"/>
    <property type="molecule type" value="Genomic_DNA"/>
</dbReference>
<gene>
    <name evidence="2" type="ORF">KIH74_24825</name>
</gene>
<accession>A0ABS5TM81</accession>
<dbReference type="RefSeq" id="WP_214158571.1">
    <property type="nucleotide sequence ID" value="NZ_JAHBAY010000011.1"/>
</dbReference>
<evidence type="ECO:0000313" key="2">
    <source>
        <dbReference type="EMBL" id="MBT0772192.1"/>
    </source>
</evidence>
<dbReference type="Proteomes" id="UP001197247">
    <property type="component" value="Unassembled WGS sequence"/>
</dbReference>
<evidence type="ECO:0000259" key="1">
    <source>
        <dbReference type="PROSITE" id="PS50206"/>
    </source>
</evidence>
<dbReference type="Gene3D" id="3.40.250.10">
    <property type="entry name" value="Rhodanese-like domain"/>
    <property type="match status" value="2"/>
</dbReference>
<dbReference type="SUPFAM" id="SSF52821">
    <property type="entry name" value="Rhodanese/Cell cycle control phosphatase"/>
    <property type="match status" value="1"/>
</dbReference>
<proteinExistence type="predicted"/>
<dbReference type="Pfam" id="PF00581">
    <property type="entry name" value="Rhodanese"/>
    <property type="match status" value="1"/>
</dbReference>
<dbReference type="PROSITE" id="PS50206">
    <property type="entry name" value="RHODANESE_3"/>
    <property type="match status" value="1"/>
</dbReference>
<organism evidence="2 3">
    <name type="scientific">Kineosporia corallincola</name>
    <dbReference type="NCBI Taxonomy" id="2835133"/>
    <lineage>
        <taxon>Bacteria</taxon>
        <taxon>Bacillati</taxon>
        <taxon>Actinomycetota</taxon>
        <taxon>Actinomycetes</taxon>
        <taxon>Kineosporiales</taxon>
        <taxon>Kineosporiaceae</taxon>
        <taxon>Kineosporia</taxon>
    </lineage>
</organism>
<comment type="caution">
    <text evidence="2">The sequence shown here is derived from an EMBL/GenBank/DDBJ whole genome shotgun (WGS) entry which is preliminary data.</text>
</comment>
<dbReference type="InterPro" id="IPR001763">
    <property type="entry name" value="Rhodanese-like_dom"/>
</dbReference>
<dbReference type="SMART" id="SM00450">
    <property type="entry name" value="RHOD"/>
    <property type="match status" value="1"/>
</dbReference>
<sequence>MTQVVEEWVFDVRDRAAYAAEHVHGGIGVEPGEQLGARVAALLPEGGRFVLAGSDAGEIGRAAGQLEAYGLRPERVVVGPPAPGTALATYPRATFRDLSRARRERGETDLLGWDDEPFLPVVVLDVRETAEFAAGHLRGAVHVPLYELPDHIRQRVAALPETQPKGVLGRLRAAFRGRRLPPPGARTRVWVHCADGSRASVAAGVLERSGYEVTCLDDDLAAAATTGVVRLTSSF</sequence>
<dbReference type="InterPro" id="IPR036873">
    <property type="entry name" value="Rhodanese-like_dom_sf"/>
</dbReference>
<protein>
    <recommendedName>
        <fullName evidence="1">Rhodanese domain-containing protein</fullName>
    </recommendedName>
</protein>
<reference evidence="2 3" key="1">
    <citation type="submission" date="2021-05" db="EMBL/GenBank/DDBJ databases">
        <title>Kineosporia and Streptomyces sp. nov. two new marine actinobacteria isolated from Coral.</title>
        <authorList>
            <person name="Buangrab K."/>
            <person name="Sutthacheep M."/>
            <person name="Yeemin T."/>
            <person name="Harunari E."/>
            <person name="Igarashi Y."/>
            <person name="Kanchanasin P."/>
            <person name="Tanasupawat S."/>
            <person name="Phongsopitanun W."/>
        </authorList>
    </citation>
    <scope>NUCLEOTIDE SEQUENCE [LARGE SCALE GENOMIC DNA]</scope>
    <source>
        <strain evidence="2 3">J2-2</strain>
    </source>
</reference>
<dbReference type="PANTHER" id="PTHR43031">
    <property type="entry name" value="FAD-DEPENDENT OXIDOREDUCTASE"/>
    <property type="match status" value="1"/>
</dbReference>
<keyword evidence="3" id="KW-1185">Reference proteome</keyword>
<dbReference type="PANTHER" id="PTHR43031:SF1">
    <property type="entry name" value="PYRIDINE NUCLEOTIDE-DISULPHIDE OXIDOREDUCTASE"/>
    <property type="match status" value="1"/>
</dbReference>